<dbReference type="PANTHER" id="PTHR23076:SF118">
    <property type="entry name" value="ATP-DEPENDENT ZINC METALLOPROTEASE FTSH 6, CHLOROPLASTIC"/>
    <property type="match status" value="1"/>
</dbReference>
<dbReference type="OrthoDB" id="1000557at2759"/>
<name>A0A7J0GFB0_9ERIC</name>
<organism evidence="2 3">
    <name type="scientific">Actinidia rufa</name>
    <dbReference type="NCBI Taxonomy" id="165716"/>
    <lineage>
        <taxon>Eukaryota</taxon>
        <taxon>Viridiplantae</taxon>
        <taxon>Streptophyta</taxon>
        <taxon>Embryophyta</taxon>
        <taxon>Tracheophyta</taxon>
        <taxon>Spermatophyta</taxon>
        <taxon>Magnoliopsida</taxon>
        <taxon>eudicotyledons</taxon>
        <taxon>Gunneridae</taxon>
        <taxon>Pentapetalae</taxon>
        <taxon>asterids</taxon>
        <taxon>Ericales</taxon>
        <taxon>Actinidiaceae</taxon>
        <taxon>Actinidia</taxon>
    </lineage>
</organism>
<dbReference type="GO" id="GO:0004222">
    <property type="term" value="F:metalloendopeptidase activity"/>
    <property type="evidence" value="ECO:0007669"/>
    <property type="project" value="InterPro"/>
</dbReference>
<evidence type="ECO:0000313" key="2">
    <source>
        <dbReference type="EMBL" id="GFZ09479.1"/>
    </source>
</evidence>
<dbReference type="GO" id="GO:0009535">
    <property type="term" value="C:chloroplast thylakoid membrane"/>
    <property type="evidence" value="ECO:0007669"/>
    <property type="project" value="TreeGrafter"/>
</dbReference>
<dbReference type="PANTHER" id="PTHR23076">
    <property type="entry name" value="METALLOPROTEASE M41 FTSH"/>
    <property type="match status" value="1"/>
</dbReference>
<dbReference type="SUPFAM" id="SSF140990">
    <property type="entry name" value="FtsH protease domain-like"/>
    <property type="match status" value="1"/>
</dbReference>
<keyword evidence="2" id="KW-0378">Hydrolase</keyword>
<evidence type="ECO:0000259" key="1">
    <source>
        <dbReference type="Pfam" id="PF01434"/>
    </source>
</evidence>
<dbReference type="InterPro" id="IPR037219">
    <property type="entry name" value="Peptidase_M41-like"/>
</dbReference>
<reference evidence="2 3" key="1">
    <citation type="submission" date="2019-07" db="EMBL/GenBank/DDBJ databases">
        <title>De Novo Assembly of kiwifruit Actinidia rufa.</title>
        <authorList>
            <person name="Sugita-Konishi S."/>
            <person name="Sato K."/>
            <person name="Mori E."/>
            <person name="Abe Y."/>
            <person name="Kisaki G."/>
            <person name="Hamano K."/>
            <person name="Suezawa K."/>
            <person name="Otani M."/>
            <person name="Fukuda T."/>
            <person name="Manabe T."/>
            <person name="Gomi K."/>
            <person name="Tabuchi M."/>
            <person name="Akimitsu K."/>
            <person name="Kataoka I."/>
        </authorList>
    </citation>
    <scope>NUCLEOTIDE SEQUENCE [LARGE SCALE GENOMIC DNA]</scope>
    <source>
        <strain evidence="3">cv. Fuchu</strain>
    </source>
</reference>
<proteinExistence type="predicted"/>
<dbReference type="EMBL" id="BJWL01000021">
    <property type="protein sequence ID" value="GFZ09479.1"/>
    <property type="molecule type" value="Genomic_DNA"/>
</dbReference>
<dbReference type="GO" id="GO:0005524">
    <property type="term" value="F:ATP binding"/>
    <property type="evidence" value="ECO:0007669"/>
    <property type="project" value="InterPro"/>
</dbReference>
<dbReference type="AlphaFoldDB" id="A0A7J0GFB0"/>
<keyword evidence="3" id="KW-1185">Reference proteome</keyword>
<protein>
    <submittedName>
        <fullName evidence="2">FtsH extracellular protease family</fullName>
    </submittedName>
</protein>
<sequence>MLVEDPGLVSKKQLFARIFGGLGGRAAEEIIFGETAMTTGAAGDLQQITQITRQMVTTFGMSEIGSRALTDPAVQSSDMVPRKLARNSMFEKLEEDIDKSVRTIIDSTYEIAKTRIRNNREAMDKLVDVLFQPGMNSEQSSQNLLIFLQKISTENQSEKQLKPKSTFSMYIQ</sequence>
<keyword evidence="2" id="KW-0645">Protease</keyword>
<dbReference type="Pfam" id="PF01434">
    <property type="entry name" value="Peptidase_M41"/>
    <property type="match status" value="1"/>
</dbReference>
<dbReference type="Proteomes" id="UP000585474">
    <property type="component" value="Unassembled WGS sequence"/>
</dbReference>
<evidence type="ECO:0000313" key="3">
    <source>
        <dbReference type="Proteomes" id="UP000585474"/>
    </source>
</evidence>
<accession>A0A7J0GFB0</accession>
<dbReference type="GO" id="GO:0006508">
    <property type="term" value="P:proteolysis"/>
    <property type="evidence" value="ECO:0007669"/>
    <property type="project" value="UniProtKB-KW"/>
</dbReference>
<dbReference type="GO" id="GO:0004176">
    <property type="term" value="F:ATP-dependent peptidase activity"/>
    <property type="evidence" value="ECO:0007669"/>
    <property type="project" value="InterPro"/>
</dbReference>
<comment type="caution">
    <text evidence="2">The sequence shown here is derived from an EMBL/GenBank/DDBJ whole genome shotgun (WGS) entry which is preliminary data.</text>
</comment>
<gene>
    <name evidence="2" type="ORF">Acr_21g0000780</name>
</gene>
<dbReference type="Gene3D" id="1.20.58.760">
    <property type="entry name" value="Peptidase M41"/>
    <property type="match status" value="1"/>
</dbReference>
<dbReference type="InterPro" id="IPR000642">
    <property type="entry name" value="Peptidase_M41"/>
</dbReference>
<feature type="domain" description="Peptidase M41" evidence="1">
    <location>
        <begin position="5"/>
        <end position="132"/>
    </location>
</feature>